<dbReference type="PANTHER" id="PTHR11571:SF150">
    <property type="entry name" value="GLUTATHIONE S-TRANSFERASE"/>
    <property type="match status" value="1"/>
</dbReference>
<evidence type="ECO:0000259" key="1">
    <source>
        <dbReference type="PROSITE" id="PS50404"/>
    </source>
</evidence>
<dbReference type="SUPFAM" id="SSF52833">
    <property type="entry name" value="Thioredoxin-like"/>
    <property type="match status" value="1"/>
</dbReference>
<dbReference type="InterPro" id="IPR004046">
    <property type="entry name" value="GST_C"/>
</dbReference>
<dbReference type="Gene3D" id="3.40.30.10">
    <property type="entry name" value="Glutaredoxin"/>
    <property type="match status" value="1"/>
</dbReference>
<dbReference type="Pfam" id="PF02798">
    <property type="entry name" value="GST_N"/>
    <property type="match status" value="1"/>
</dbReference>
<dbReference type="Gene3D" id="1.20.1050.10">
    <property type="match status" value="1"/>
</dbReference>
<dbReference type="PROSITE" id="PS50405">
    <property type="entry name" value="GST_CTER"/>
    <property type="match status" value="1"/>
</dbReference>
<dbReference type="InterPro" id="IPR004045">
    <property type="entry name" value="Glutathione_S-Trfase_N"/>
</dbReference>
<dbReference type="PROSITE" id="PS50404">
    <property type="entry name" value="GST_NTER"/>
    <property type="match status" value="1"/>
</dbReference>
<keyword evidence="4" id="KW-1185">Reference proteome</keyword>
<dbReference type="InterPro" id="IPR050213">
    <property type="entry name" value="GST_superfamily"/>
</dbReference>
<feature type="domain" description="GST C-terminal" evidence="2">
    <location>
        <begin position="81"/>
        <end position="202"/>
    </location>
</feature>
<organism evidence="3 4">
    <name type="scientific">Mya arenaria</name>
    <name type="common">Soft-shell clam</name>
    <dbReference type="NCBI Taxonomy" id="6604"/>
    <lineage>
        <taxon>Eukaryota</taxon>
        <taxon>Metazoa</taxon>
        <taxon>Spiralia</taxon>
        <taxon>Lophotrochozoa</taxon>
        <taxon>Mollusca</taxon>
        <taxon>Bivalvia</taxon>
        <taxon>Autobranchia</taxon>
        <taxon>Heteroconchia</taxon>
        <taxon>Euheterodonta</taxon>
        <taxon>Imparidentia</taxon>
        <taxon>Neoheterodontei</taxon>
        <taxon>Myida</taxon>
        <taxon>Myoidea</taxon>
        <taxon>Myidae</taxon>
        <taxon>Mya</taxon>
    </lineage>
</organism>
<accession>A0ABY7G1H1</accession>
<dbReference type="CDD" id="cd03039">
    <property type="entry name" value="GST_N_Sigma_like"/>
    <property type="match status" value="1"/>
</dbReference>
<protein>
    <submittedName>
        <fullName evidence="3">GST7-like protein</fullName>
    </submittedName>
</protein>
<dbReference type="EMBL" id="CP111025">
    <property type="protein sequence ID" value="WAR25196.1"/>
    <property type="molecule type" value="Genomic_DNA"/>
</dbReference>
<dbReference type="InterPro" id="IPR036249">
    <property type="entry name" value="Thioredoxin-like_sf"/>
</dbReference>
<dbReference type="CDD" id="cd03192">
    <property type="entry name" value="GST_C_Sigma_like"/>
    <property type="match status" value="1"/>
</dbReference>
<feature type="domain" description="GST N-terminal" evidence="1">
    <location>
        <begin position="2"/>
        <end position="79"/>
    </location>
</feature>
<sequence length="202" mass="22663">MPSYKLTYFNVRGRAELARYLFAAAGQDYDDNRIQRDTWPALKPNTKFGQLPLLEVDGKPLAQSYAIARFLARELGLSGKGSWEAALCDEVLELTGDLLKEIIKYRFETDETKKQELQKNLSDVVFPRFLGFFEKTLEENGAYLVGNGLTVADLAVLAILDTPLRSMPGLLDNTPKLKAHRGLIAALPKIKEYIGKRPDTDI</sequence>
<name>A0ABY7G1H1_MYAAR</name>
<dbReference type="Pfam" id="PF14497">
    <property type="entry name" value="GST_C_3"/>
    <property type="match status" value="1"/>
</dbReference>
<dbReference type="Proteomes" id="UP001164746">
    <property type="component" value="Chromosome 14"/>
</dbReference>
<gene>
    <name evidence="3" type="ORF">MAR_010900</name>
</gene>
<proteinExistence type="predicted"/>
<reference evidence="3" key="1">
    <citation type="submission" date="2022-11" db="EMBL/GenBank/DDBJ databases">
        <title>Centuries of genome instability and evolution in soft-shell clam transmissible cancer (bioRxiv).</title>
        <authorList>
            <person name="Hart S.F.M."/>
            <person name="Yonemitsu M.A."/>
            <person name="Giersch R.M."/>
            <person name="Beal B.F."/>
            <person name="Arriagada G."/>
            <person name="Davis B.W."/>
            <person name="Ostrander E.A."/>
            <person name="Goff S.P."/>
            <person name="Metzger M.J."/>
        </authorList>
    </citation>
    <scope>NUCLEOTIDE SEQUENCE</scope>
    <source>
        <strain evidence="3">MELC-2E11</strain>
        <tissue evidence="3">Siphon/mantle</tissue>
    </source>
</reference>
<dbReference type="InterPro" id="IPR040079">
    <property type="entry name" value="Glutathione_S-Trfase"/>
</dbReference>
<evidence type="ECO:0000259" key="2">
    <source>
        <dbReference type="PROSITE" id="PS50405"/>
    </source>
</evidence>
<dbReference type="SFLD" id="SFLDG01205">
    <property type="entry name" value="AMPS.1"/>
    <property type="match status" value="1"/>
</dbReference>
<evidence type="ECO:0000313" key="3">
    <source>
        <dbReference type="EMBL" id="WAR25196.1"/>
    </source>
</evidence>
<dbReference type="SUPFAM" id="SSF47616">
    <property type="entry name" value="GST C-terminal domain-like"/>
    <property type="match status" value="1"/>
</dbReference>
<dbReference type="SFLD" id="SFLDS00019">
    <property type="entry name" value="Glutathione_Transferase_(cytos"/>
    <property type="match status" value="1"/>
</dbReference>
<dbReference type="InterPro" id="IPR010987">
    <property type="entry name" value="Glutathione-S-Trfase_C-like"/>
</dbReference>
<dbReference type="PANTHER" id="PTHR11571">
    <property type="entry name" value="GLUTATHIONE S-TRANSFERASE"/>
    <property type="match status" value="1"/>
</dbReference>
<dbReference type="SFLD" id="SFLDG00363">
    <property type="entry name" value="AMPS_(cytGST):_Alpha-__Mu-__Pi"/>
    <property type="match status" value="1"/>
</dbReference>
<dbReference type="InterPro" id="IPR036282">
    <property type="entry name" value="Glutathione-S-Trfase_C_sf"/>
</dbReference>
<evidence type="ECO:0000313" key="4">
    <source>
        <dbReference type="Proteomes" id="UP001164746"/>
    </source>
</evidence>